<dbReference type="Pfam" id="PF00656">
    <property type="entry name" value="Peptidase_C14"/>
    <property type="match status" value="2"/>
</dbReference>
<reference evidence="7" key="1">
    <citation type="submission" date="2020-11" db="EMBL/GenBank/DDBJ databases">
        <authorList>
            <person name="Tran Van P."/>
        </authorList>
    </citation>
    <scope>NUCLEOTIDE SEQUENCE</scope>
</reference>
<feature type="domain" description="Caspase family p20" evidence="6">
    <location>
        <begin position="28"/>
        <end position="151"/>
    </location>
</feature>
<feature type="region of interest" description="Disordered" evidence="4">
    <location>
        <begin position="153"/>
        <end position="184"/>
    </location>
</feature>
<accession>A0A7R9FNZ9</accession>
<evidence type="ECO:0000259" key="5">
    <source>
        <dbReference type="PROSITE" id="PS50207"/>
    </source>
</evidence>
<dbReference type="PROSITE" id="PS50208">
    <property type="entry name" value="CASPASE_P20"/>
    <property type="match status" value="1"/>
</dbReference>
<proteinExistence type="inferred from homology"/>
<dbReference type="GO" id="GO:0006915">
    <property type="term" value="P:apoptotic process"/>
    <property type="evidence" value="ECO:0007669"/>
    <property type="project" value="UniProtKB-KW"/>
</dbReference>
<dbReference type="PROSITE" id="PS50207">
    <property type="entry name" value="CASPASE_P10"/>
    <property type="match status" value="1"/>
</dbReference>
<dbReference type="GO" id="GO:0051604">
    <property type="term" value="P:protein maturation"/>
    <property type="evidence" value="ECO:0007669"/>
    <property type="project" value="UniProtKB-ARBA"/>
</dbReference>
<dbReference type="Gene3D" id="3.40.50.1460">
    <property type="match status" value="2"/>
</dbReference>
<dbReference type="InterPro" id="IPR011600">
    <property type="entry name" value="Pept_C14_caspase"/>
</dbReference>
<dbReference type="GO" id="GO:0005737">
    <property type="term" value="C:cytoplasm"/>
    <property type="evidence" value="ECO:0007669"/>
    <property type="project" value="UniProtKB-ARBA"/>
</dbReference>
<dbReference type="InterPro" id="IPR001309">
    <property type="entry name" value="Pept_C14_p20"/>
</dbReference>
<dbReference type="SMART" id="SM00115">
    <property type="entry name" value="CASc"/>
    <property type="match status" value="1"/>
</dbReference>
<sequence length="405" mass="47420">MTVKTKWEPSIPDKLGCYPTRDLRPGQFRGWAIIFYDEEFDTKHMHVPRRNVHLDVDNLKRVFRDRGFLVKEYKNLAYHGIQQELDAITASKELKEHDCLVVCVLSMRKEGGIYKKDDNFDERKLWSRFYECEALHGKPKLFVIQTSSGMRHDVGPKGEWQHGDQRRESYDTHEEAGLDEDDDDHDHGEYYLPIYPDILVSQARYEVTASAELKEHDCLVVCVLSMRKEGGIHKKDDNFDERKLWSRFYECEALHGKPKLFVIQTSSGMRHDVGPKGDWQHGDQRRESYDTHEEAGLDEDDDDDHDHGEYYLPIYPDILVSQARYEGDVPSKNPDMGSYFIHTLCKVMEKHSETMDVVKMLTMVAQIMAVQFKTKQQHGTYNEKKEMPTVRSTVTKELYLKTQPY</sequence>
<keyword evidence="2" id="KW-0053">Apoptosis</keyword>
<dbReference type="GO" id="GO:0004197">
    <property type="term" value="F:cysteine-type endopeptidase activity"/>
    <property type="evidence" value="ECO:0007669"/>
    <property type="project" value="InterPro"/>
</dbReference>
<dbReference type="InterPro" id="IPR029030">
    <property type="entry name" value="Caspase-like_dom_sf"/>
</dbReference>
<keyword evidence="8" id="KW-1185">Reference proteome</keyword>
<evidence type="ECO:0000256" key="2">
    <source>
        <dbReference type="ARBA" id="ARBA00022703"/>
    </source>
</evidence>
<dbReference type="InterPro" id="IPR002138">
    <property type="entry name" value="Pept_C14_p10"/>
</dbReference>
<protein>
    <submittedName>
        <fullName evidence="7">Uncharacterized protein</fullName>
    </submittedName>
</protein>
<evidence type="ECO:0000313" key="8">
    <source>
        <dbReference type="Proteomes" id="UP000677054"/>
    </source>
</evidence>
<dbReference type="PRINTS" id="PR00376">
    <property type="entry name" value="IL1BCENZYME"/>
</dbReference>
<organism evidence="7">
    <name type="scientific">Darwinula stevensoni</name>
    <dbReference type="NCBI Taxonomy" id="69355"/>
    <lineage>
        <taxon>Eukaryota</taxon>
        <taxon>Metazoa</taxon>
        <taxon>Ecdysozoa</taxon>
        <taxon>Arthropoda</taxon>
        <taxon>Crustacea</taxon>
        <taxon>Oligostraca</taxon>
        <taxon>Ostracoda</taxon>
        <taxon>Podocopa</taxon>
        <taxon>Podocopida</taxon>
        <taxon>Darwinulocopina</taxon>
        <taxon>Darwinuloidea</taxon>
        <taxon>Darwinulidae</taxon>
        <taxon>Darwinula</taxon>
    </lineage>
</organism>
<name>A0A7R9FNZ9_9CRUS</name>
<dbReference type="PANTHER" id="PTHR48169:SF1">
    <property type="entry name" value="ASTROCYTIC PHOSPHOPROTEIN PEA-15"/>
    <property type="match status" value="1"/>
</dbReference>
<feature type="region of interest" description="Disordered" evidence="4">
    <location>
        <begin position="272"/>
        <end position="304"/>
    </location>
</feature>
<dbReference type="OrthoDB" id="6116485at2759"/>
<dbReference type="SUPFAM" id="SSF52129">
    <property type="entry name" value="Caspase-like"/>
    <property type="match status" value="2"/>
</dbReference>
<evidence type="ECO:0000313" key="7">
    <source>
        <dbReference type="EMBL" id="CAD7249922.1"/>
    </source>
</evidence>
<dbReference type="PANTHER" id="PTHR48169">
    <property type="entry name" value="DED DOMAIN-CONTAINING PROTEIN"/>
    <property type="match status" value="1"/>
</dbReference>
<feature type="compositionally biased region" description="Basic and acidic residues" evidence="4">
    <location>
        <begin position="153"/>
        <end position="176"/>
    </location>
</feature>
<gene>
    <name evidence="7" type="ORF">DSTB1V02_LOCUS9708</name>
</gene>
<dbReference type="AlphaFoldDB" id="A0A7R9FNZ9"/>
<evidence type="ECO:0000256" key="1">
    <source>
        <dbReference type="ARBA" id="ARBA00010134"/>
    </source>
</evidence>
<dbReference type="GO" id="GO:0043067">
    <property type="term" value="P:regulation of programmed cell death"/>
    <property type="evidence" value="ECO:0007669"/>
    <property type="project" value="UniProtKB-ARBA"/>
</dbReference>
<dbReference type="InterPro" id="IPR015917">
    <property type="entry name" value="Pept_C14A"/>
</dbReference>
<comment type="similarity">
    <text evidence="1 3">Belongs to the peptidase C14A family.</text>
</comment>
<feature type="domain" description="Caspase family p10" evidence="5">
    <location>
        <begin position="308"/>
        <end position="402"/>
    </location>
</feature>
<evidence type="ECO:0000256" key="4">
    <source>
        <dbReference type="SAM" id="MobiDB-lite"/>
    </source>
</evidence>
<dbReference type="EMBL" id="CAJPEV010002557">
    <property type="protein sequence ID" value="CAG0897309.1"/>
    <property type="molecule type" value="Genomic_DNA"/>
</dbReference>
<evidence type="ECO:0000256" key="3">
    <source>
        <dbReference type="RuleBase" id="RU003971"/>
    </source>
</evidence>
<dbReference type="Proteomes" id="UP000677054">
    <property type="component" value="Unassembled WGS sequence"/>
</dbReference>
<dbReference type="EMBL" id="LR902074">
    <property type="protein sequence ID" value="CAD7249922.1"/>
    <property type="molecule type" value="Genomic_DNA"/>
</dbReference>
<dbReference type="GO" id="GO:0006508">
    <property type="term" value="P:proteolysis"/>
    <property type="evidence" value="ECO:0007669"/>
    <property type="project" value="InterPro"/>
</dbReference>
<evidence type="ECO:0000259" key="6">
    <source>
        <dbReference type="PROSITE" id="PS50208"/>
    </source>
</evidence>
<feature type="compositionally biased region" description="Basic and acidic residues" evidence="4">
    <location>
        <begin position="272"/>
        <end position="295"/>
    </location>
</feature>